<evidence type="ECO:0000313" key="2">
    <source>
        <dbReference type="EMBL" id="BBH95359.1"/>
    </source>
</evidence>
<dbReference type="SMART" id="SM00530">
    <property type="entry name" value="HTH_XRE"/>
    <property type="match status" value="1"/>
</dbReference>
<dbReference type="InterPro" id="IPR001387">
    <property type="entry name" value="Cro/C1-type_HTH"/>
</dbReference>
<reference evidence="2" key="1">
    <citation type="submission" date="2018-12" db="EMBL/GenBank/DDBJ databases">
        <title>Novel natural products biosynthetic potential of the class Ktedonobacteria.</title>
        <authorList>
            <person name="Zheng Y."/>
            <person name="Saitou A."/>
            <person name="Wang C.M."/>
            <person name="Toyoda A."/>
            <person name="Minakuchi Y."/>
            <person name="Sekiguchi Y."/>
            <person name="Ueda K."/>
            <person name="Takano H."/>
            <person name="Sakai Y."/>
            <person name="Yokota A."/>
            <person name="Yabe S."/>
        </authorList>
    </citation>
    <scope>NUCLEOTIDE SEQUENCE</scope>
    <source>
        <strain evidence="2">A3-2</strain>
    </source>
</reference>
<feature type="domain" description="HTH cro/C1-type" evidence="1">
    <location>
        <begin position="6"/>
        <end position="61"/>
    </location>
</feature>
<dbReference type="GO" id="GO:0003677">
    <property type="term" value="F:DNA binding"/>
    <property type="evidence" value="ECO:0007669"/>
    <property type="project" value="InterPro"/>
</dbReference>
<proteinExistence type="predicted"/>
<organism evidence="2">
    <name type="scientific">Thermogemmatispora argillosa</name>
    <dbReference type="NCBI Taxonomy" id="2045280"/>
    <lineage>
        <taxon>Bacteria</taxon>
        <taxon>Bacillati</taxon>
        <taxon>Chloroflexota</taxon>
        <taxon>Ktedonobacteria</taxon>
        <taxon>Thermogemmatisporales</taxon>
        <taxon>Thermogemmatisporaceae</taxon>
        <taxon>Thermogemmatispora</taxon>
    </lineage>
</organism>
<dbReference type="InterPro" id="IPR010982">
    <property type="entry name" value="Lambda_DNA-bd_dom_sf"/>
</dbReference>
<sequence length="78" mass="9122">MLRLRVKEVAEAKGISRTKLSQRSEVSYNIIKEIFRDPYHVVTTDTLQRLARALRVPVTELIEDVPEEQWRRETGQGD</sequence>
<dbReference type="Pfam" id="PF13443">
    <property type="entry name" value="HTH_26"/>
    <property type="match status" value="1"/>
</dbReference>
<dbReference type="PROSITE" id="PS50943">
    <property type="entry name" value="HTH_CROC1"/>
    <property type="match status" value="1"/>
</dbReference>
<protein>
    <recommendedName>
        <fullName evidence="1">HTH cro/C1-type domain-containing protein</fullName>
    </recommendedName>
</protein>
<gene>
    <name evidence="2" type="ORF">KTA_35580</name>
</gene>
<evidence type="ECO:0000259" key="1">
    <source>
        <dbReference type="PROSITE" id="PS50943"/>
    </source>
</evidence>
<dbReference type="AlphaFoldDB" id="A0A455T6Q6"/>
<dbReference type="EMBL" id="AP019377">
    <property type="protein sequence ID" value="BBH95359.1"/>
    <property type="molecule type" value="Genomic_DNA"/>
</dbReference>
<name>A0A455T6Q6_9CHLR</name>
<dbReference type="Gene3D" id="1.10.260.40">
    <property type="entry name" value="lambda repressor-like DNA-binding domains"/>
    <property type="match status" value="1"/>
</dbReference>
<accession>A0A455T6Q6</accession>
<dbReference type="SUPFAM" id="SSF47413">
    <property type="entry name" value="lambda repressor-like DNA-binding domains"/>
    <property type="match status" value="1"/>
</dbReference>